<keyword evidence="3 9" id="KW-0812">Transmembrane</keyword>
<evidence type="ECO:0000256" key="3">
    <source>
        <dbReference type="ARBA" id="ARBA00022692"/>
    </source>
</evidence>
<dbReference type="Pfam" id="PF13807">
    <property type="entry name" value="GNVR"/>
    <property type="match status" value="1"/>
</dbReference>
<keyword evidence="12" id="KW-0808">Transferase</keyword>
<evidence type="ECO:0000256" key="4">
    <source>
        <dbReference type="ARBA" id="ARBA00022741"/>
    </source>
</evidence>
<dbReference type="InterPro" id="IPR032807">
    <property type="entry name" value="GNVR"/>
</dbReference>
<name>A0A1G8Y2Q9_9RHOB</name>
<dbReference type="AlphaFoldDB" id="A0A1G8Y2Q9"/>
<dbReference type="OrthoDB" id="230260at2"/>
<dbReference type="Proteomes" id="UP000199328">
    <property type="component" value="Unassembled WGS sequence"/>
</dbReference>
<gene>
    <name evidence="12" type="ORF">SAMN05216257_101163</name>
</gene>
<accession>A0A1G8Y2Q9</accession>
<feature type="transmembrane region" description="Helical" evidence="9">
    <location>
        <begin position="44"/>
        <end position="66"/>
    </location>
</feature>
<dbReference type="InterPro" id="IPR005702">
    <property type="entry name" value="Wzc-like_C"/>
</dbReference>
<evidence type="ECO:0000256" key="5">
    <source>
        <dbReference type="ARBA" id="ARBA00022840"/>
    </source>
</evidence>
<dbReference type="PANTHER" id="PTHR32309:SF13">
    <property type="entry name" value="FERRIC ENTEROBACTIN TRANSPORT PROTEIN FEPE"/>
    <property type="match status" value="1"/>
</dbReference>
<evidence type="ECO:0000256" key="8">
    <source>
        <dbReference type="SAM" id="Coils"/>
    </source>
</evidence>
<evidence type="ECO:0000256" key="6">
    <source>
        <dbReference type="ARBA" id="ARBA00022989"/>
    </source>
</evidence>
<keyword evidence="7 9" id="KW-0472">Membrane</keyword>
<feature type="domain" description="Polysaccharide chain length determinant N-terminal" evidence="10">
    <location>
        <begin position="30"/>
        <end position="122"/>
    </location>
</feature>
<feature type="transmembrane region" description="Helical" evidence="9">
    <location>
        <begin position="376"/>
        <end position="396"/>
    </location>
</feature>
<dbReference type="GO" id="GO:0005886">
    <property type="term" value="C:plasma membrane"/>
    <property type="evidence" value="ECO:0007669"/>
    <property type="project" value="UniProtKB-SubCell"/>
</dbReference>
<dbReference type="InterPro" id="IPR003856">
    <property type="entry name" value="LPS_length_determ_N"/>
</dbReference>
<feature type="domain" description="Tyrosine-protein kinase G-rich" evidence="11">
    <location>
        <begin position="325"/>
        <end position="399"/>
    </location>
</feature>
<evidence type="ECO:0000256" key="1">
    <source>
        <dbReference type="ARBA" id="ARBA00004651"/>
    </source>
</evidence>
<dbReference type="Pfam" id="PF02706">
    <property type="entry name" value="Wzz"/>
    <property type="match status" value="1"/>
</dbReference>
<keyword evidence="13" id="KW-1185">Reference proteome</keyword>
<evidence type="ECO:0000256" key="9">
    <source>
        <dbReference type="SAM" id="Phobius"/>
    </source>
</evidence>
<dbReference type="EMBL" id="FNFV01000001">
    <property type="protein sequence ID" value="SDJ97149.1"/>
    <property type="molecule type" value="Genomic_DNA"/>
</dbReference>
<dbReference type="InterPro" id="IPR027417">
    <property type="entry name" value="P-loop_NTPase"/>
</dbReference>
<dbReference type="CDD" id="cd05387">
    <property type="entry name" value="BY-kinase"/>
    <property type="match status" value="1"/>
</dbReference>
<feature type="coiled-coil region" evidence="8">
    <location>
        <begin position="228"/>
        <end position="255"/>
    </location>
</feature>
<organism evidence="12 13">
    <name type="scientific">Meinhardsimonia xiamenensis</name>
    <dbReference type="NCBI Taxonomy" id="990712"/>
    <lineage>
        <taxon>Bacteria</taxon>
        <taxon>Pseudomonadati</taxon>
        <taxon>Pseudomonadota</taxon>
        <taxon>Alphaproteobacteria</taxon>
        <taxon>Rhodobacterales</taxon>
        <taxon>Paracoccaceae</taxon>
        <taxon>Meinhardsimonia</taxon>
    </lineage>
</organism>
<dbReference type="STRING" id="990712.SAMN05216257_101163"/>
<keyword evidence="12" id="KW-0418">Kinase</keyword>
<evidence type="ECO:0000259" key="11">
    <source>
        <dbReference type="Pfam" id="PF13807"/>
    </source>
</evidence>
<dbReference type="Gene3D" id="3.40.50.300">
    <property type="entry name" value="P-loop containing nucleotide triphosphate hydrolases"/>
    <property type="match status" value="1"/>
</dbReference>
<dbReference type="RefSeq" id="WP_092497224.1">
    <property type="nucleotide sequence ID" value="NZ_FNFV01000001.1"/>
</dbReference>
<evidence type="ECO:0000259" key="10">
    <source>
        <dbReference type="Pfam" id="PF02706"/>
    </source>
</evidence>
<keyword evidence="2" id="KW-1003">Cell membrane</keyword>
<evidence type="ECO:0000313" key="13">
    <source>
        <dbReference type="Proteomes" id="UP000199328"/>
    </source>
</evidence>
<comment type="subcellular location">
    <subcellularLocation>
        <location evidence="1">Cell membrane</location>
        <topology evidence="1">Multi-pass membrane protein</topology>
    </subcellularLocation>
</comment>
<reference evidence="13" key="1">
    <citation type="submission" date="2016-10" db="EMBL/GenBank/DDBJ databases">
        <authorList>
            <person name="Varghese N."/>
            <person name="Submissions S."/>
        </authorList>
    </citation>
    <scope>NUCLEOTIDE SEQUENCE [LARGE SCALE GENOMIC DNA]</scope>
    <source>
        <strain evidence="13">CGMCC 1.10789</strain>
    </source>
</reference>
<evidence type="ECO:0000313" key="12">
    <source>
        <dbReference type="EMBL" id="SDJ97149.1"/>
    </source>
</evidence>
<protein>
    <submittedName>
        <fullName evidence="12">G-rich domain on putative tyrosine kinase</fullName>
    </submittedName>
</protein>
<keyword evidence="5" id="KW-0067">ATP-binding</keyword>
<sequence length="642" mass="68745">MNAPLAGPGAAVFELLRNAERSAAAPPGDLIDFARMFRTLRRGWAMLAALTLLAAAAAGLWAAFLATPQYRSTATLIMAPELVGPTTGLTGVVPGLMGDSVAVNTEVEILQSRALMRQLVEEMRLTSDPEFNPALWPPSVPARLLDAVSARLGLAPLTAPPGPEEAFPRTVDVVSDRIAVRSVPDSRIFEVTAESADPVKAARLANTLARLYLARQVAQKRQEAVEATAWLSERVAELRRELEAADRRARRFAAEMDLVTPEALQGLALQLEEIRQRIGARQAELLRNGTAPGRVRALLQPMREMEEELARRIARHSEGLVQLGQLQLDAEASRVIYEHFLGRLKEAEVQRGVQTPESRILSLAEVPVLPAWPQPVVMAALAGFLGCIAAIALLLWREAGRKGCVSPEELEDASGCRAVGSLPRLAGKDAAEAGTSLGRRPASQAAEAVRNLRSRLFVEAANPPQVLLVTSALNEDGKAPVAGALARSLVDLKRRVLVIDADIKRRGRRLLARKPAPGLVAVLEGKCPLRRAVVSAGTGGFDLLRSEAARANAADLLSSPQLDTLLRAARRDYDCVIVLGAPVLAGPDARLLLRLVDATLLVVAWNRTPRAHIATAVRALRGTGHAPVLAVLSGVSRRLASG</sequence>
<dbReference type="GO" id="GO:0004713">
    <property type="term" value="F:protein tyrosine kinase activity"/>
    <property type="evidence" value="ECO:0007669"/>
    <property type="project" value="TreeGrafter"/>
</dbReference>
<keyword evidence="6 9" id="KW-1133">Transmembrane helix</keyword>
<proteinExistence type="predicted"/>
<keyword evidence="8" id="KW-0175">Coiled coil</keyword>
<evidence type="ECO:0000256" key="7">
    <source>
        <dbReference type="ARBA" id="ARBA00023136"/>
    </source>
</evidence>
<evidence type="ECO:0000256" key="2">
    <source>
        <dbReference type="ARBA" id="ARBA00022475"/>
    </source>
</evidence>
<dbReference type="PANTHER" id="PTHR32309">
    <property type="entry name" value="TYROSINE-PROTEIN KINASE"/>
    <property type="match status" value="1"/>
</dbReference>
<keyword evidence="4" id="KW-0547">Nucleotide-binding</keyword>
<dbReference type="InterPro" id="IPR050445">
    <property type="entry name" value="Bact_polysacc_biosynth/exp"/>
</dbReference>
<dbReference type="SUPFAM" id="SSF52540">
    <property type="entry name" value="P-loop containing nucleoside triphosphate hydrolases"/>
    <property type="match status" value="1"/>
</dbReference>